<dbReference type="InterPro" id="IPR008878">
    <property type="entry name" value="Transposase_IS66_Orf2"/>
</dbReference>
<dbReference type="NCBIfam" id="NF033819">
    <property type="entry name" value="IS66_TnpB"/>
    <property type="match status" value="1"/>
</dbReference>
<gene>
    <name evidence="1" type="primary">tnpB</name>
    <name evidence="1" type="ORF">L2724_09205</name>
</gene>
<name>A0AAW5WW01_9LACO</name>
<sequence length="118" mass="13605">MLINWHDPDHVYLVCGKTDLRKGIDGLAMVIAENYGLELYDNSLFLFCGSRNDRFKGLLWDGEGFILLYKRFENGHLSWPRHSSEAKELSARQLDWLLKGLNPLPVRRIKAAQPGTLY</sequence>
<dbReference type="EMBL" id="JAKHPH010000044">
    <property type="protein sequence ID" value="MCZ3668419.1"/>
    <property type="molecule type" value="Genomic_DNA"/>
</dbReference>
<dbReference type="Pfam" id="PF05717">
    <property type="entry name" value="TnpB_IS66"/>
    <property type="match status" value="1"/>
</dbReference>
<dbReference type="GeneID" id="75082972"/>
<dbReference type="PANTHER" id="PTHR36455:SF1">
    <property type="entry name" value="BLR8292 PROTEIN"/>
    <property type="match status" value="1"/>
</dbReference>
<evidence type="ECO:0000313" key="2">
    <source>
        <dbReference type="Proteomes" id="UP001212401"/>
    </source>
</evidence>
<evidence type="ECO:0000313" key="1">
    <source>
        <dbReference type="EMBL" id="MCZ3668419.1"/>
    </source>
</evidence>
<protein>
    <submittedName>
        <fullName evidence="1">IS66 family insertion sequence element accessory protein TnpB</fullName>
    </submittedName>
</protein>
<dbReference type="PANTHER" id="PTHR36455">
    <property type="match status" value="1"/>
</dbReference>
<proteinExistence type="predicted"/>
<reference evidence="1" key="1">
    <citation type="submission" date="2022-01" db="EMBL/GenBank/DDBJ databases">
        <title>VMRC isolate genome collection.</title>
        <authorList>
            <person name="France M."/>
            <person name="Rutt L."/>
            <person name="Humphrys M."/>
            <person name="Ravel J."/>
        </authorList>
    </citation>
    <scope>NUCLEOTIDE SEQUENCE</scope>
    <source>
        <strain evidence="1">C0048A1</strain>
    </source>
</reference>
<dbReference type="AlphaFoldDB" id="A0AAW5WW01"/>
<dbReference type="Proteomes" id="UP001212401">
    <property type="component" value="Unassembled WGS sequence"/>
</dbReference>
<organism evidence="1 2">
    <name type="scientific">Limosilactobacillus vaginalis</name>
    <dbReference type="NCBI Taxonomy" id="1633"/>
    <lineage>
        <taxon>Bacteria</taxon>
        <taxon>Bacillati</taxon>
        <taxon>Bacillota</taxon>
        <taxon>Bacilli</taxon>
        <taxon>Lactobacillales</taxon>
        <taxon>Lactobacillaceae</taxon>
        <taxon>Limosilactobacillus</taxon>
    </lineage>
</organism>
<comment type="caution">
    <text evidence="1">The sequence shown here is derived from an EMBL/GenBank/DDBJ whole genome shotgun (WGS) entry which is preliminary data.</text>
</comment>
<dbReference type="RefSeq" id="WP_098045482.1">
    <property type="nucleotide sequence ID" value="NZ_CATYSS010000019.1"/>
</dbReference>
<accession>A0AAW5WW01</accession>